<proteinExistence type="predicted"/>
<protein>
    <submittedName>
        <fullName evidence="2">Putative RNA-directed DNA polymerase</fullName>
    </submittedName>
</protein>
<dbReference type="InterPro" id="IPR052560">
    <property type="entry name" value="RdDP_mobile_element"/>
</dbReference>
<dbReference type="Pfam" id="PF00078">
    <property type="entry name" value="RVT_1"/>
    <property type="match status" value="1"/>
</dbReference>
<reference evidence="2" key="1">
    <citation type="submission" date="2018-04" db="EMBL/GenBank/DDBJ databases">
        <title>Transcriptome of Schizaphis graminum biotype I.</title>
        <authorList>
            <person name="Scully E.D."/>
            <person name="Geib S.M."/>
            <person name="Palmer N.A."/>
            <person name="Koch K."/>
            <person name="Bradshaw J."/>
            <person name="Heng-Moss T."/>
            <person name="Sarath G."/>
        </authorList>
    </citation>
    <scope>NUCLEOTIDE SEQUENCE</scope>
</reference>
<keyword evidence="2" id="KW-0548">Nucleotidyltransferase</keyword>
<dbReference type="InterPro" id="IPR043502">
    <property type="entry name" value="DNA/RNA_pol_sf"/>
</dbReference>
<accession>A0A2S2PH29</accession>
<dbReference type="CDD" id="cd01650">
    <property type="entry name" value="RT_nLTR_like"/>
    <property type="match status" value="1"/>
</dbReference>
<dbReference type="SUPFAM" id="SSF56672">
    <property type="entry name" value="DNA/RNA polymerases"/>
    <property type="match status" value="1"/>
</dbReference>
<dbReference type="InterPro" id="IPR000477">
    <property type="entry name" value="RT_dom"/>
</dbReference>
<dbReference type="PANTHER" id="PTHR36688:SF1">
    <property type="entry name" value="ENDONUCLEASE_EXONUCLEASE_PHOSPHATASE DOMAIN-CONTAINING PROTEIN"/>
    <property type="match status" value="1"/>
</dbReference>
<dbReference type="GO" id="GO:0003964">
    <property type="term" value="F:RNA-directed DNA polymerase activity"/>
    <property type="evidence" value="ECO:0007669"/>
    <property type="project" value="UniProtKB-KW"/>
</dbReference>
<keyword evidence="2" id="KW-0808">Transferase</keyword>
<organism evidence="2">
    <name type="scientific">Schizaphis graminum</name>
    <name type="common">Green bug aphid</name>
    <dbReference type="NCBI Taxonomy" id="13262"/>
    <lineage>
        <taxon>Eukaryota</taxon>
        <taxon>Metazoa</taxon>
        <taxon>Ecdysozoa</taxon>
        <taxon>Arthropoda</taxon>
        <taxon>Hexapoda</taxon>
        <taxon>Insecta</taxon>
        <taxon>Pterygota</taxon>
        <taxon>Neoptera</taxon>
        <taxon>Paraneoptera</taxon>
        <taxon>Hemiptera</taxon>
        <taxon>Sternorrhyncha</taxon>
        <taxon>Aphidomorpha</taxon>
        <taxon>Aphidoidea</taxon>
        <taxon>Aphididae</taxon>
        <taxon>Aphidini</taxon>
        <taxon>Schizaphis</taxon>
    </lineage>
</organism>
<feature type="domain" description="Reverse transcriptase" evidence="1">
    <location>
        <begin position="53"/>
        <end position="318"/>
    </location>
</feature>
<dbReference type="PANTHER" id="PTHR36688">
    <property type="entry name" value="ENDO/EXONUCLEASE/PHOSPHATASE DOMAIN-CONTAINING PROTEIN"/>
    <property type="match status" value="1"/>
</dbReference>
<evidence type="ECO:0000313" key="2">
    <source>
        <dbReference type="EMBL" id="MBY28733.1"/>
    </source>
</evidence>
<keyword evidence="2" id="KW-0695">RNA-directed DNA polymerase</keyword>
<dbReference type="AlphaFoldDB" id="A0A2S2PH29"/>
<evidence type="ECO:0000259" key="1">
    <source>
        <dbReference type="PROSITE" id="PS50878"/>
    </source>
</evidence>
<dbReference type="PROSITE" id="PS50878">
    <property type="entry name" value="RT_POL"/>
    <property type="match status" value="1"/>
</dbReference>
<name>A0A2S2PH29_SCHGA</name>
<sequence>MCLPTKHTSPSEVKNIISKLRNNKSPGHDLITNTITKKLPKKAILLLTYIYNGILRLSYIPSTWKYSVIILIHKPGKPPNIPSSYRPISLLPTFSKILEKIIIKRIYSILNGKNIIPNAQFGFRSNHSSLHQIHRIVDNIASSLEQKNFCSGVFLDVAQAFDRIWHEGLLYKLLFLPTPLYLTLKSFLTNRSFVVRCEEEYSNIHTIRAGVPQGSILAPTLFNIYTADLPQSNNTNLATFADDTVITSSSHNLDSAINNLQDHLTNLQNWFNLWRMKINESKSTHITFTFSPKNIPPVYLNDKIIPMGTSVKYLGLHLDKRLTWATHIKLKRKSLNLRLHKVRQLLRSKISLENKMLIYKQLIRPAMTYGIQLWGSTKMSNLKIFQSFQSINLRLLTNAPWYVSNRSLHHDLNVPTISALALYNYNNFHKNVLNHPNPLVAKLAFKTLPDNPPRRLKRKWPRDLLTK</sequence>
<gene>
    <name evidence="2" type="ORF">g.93628</name>
</gene>
<dbReference type="EMBL" id="GGMR01016114">
    <property type="protein sequence ID" value="MBY28733.1"/>
    <property type="molecule type" value="Transcribed_RNA"/>
</dbReference>